<dbReference type="PANTHER" id="PTHR37812:SF1">
    <property type="entry name" value="MU-LIKE PROPHAGE FLUMU PROTEIN C"/>
    <property type="match status" value="1"/>
</dbReference>
<dbReference type="EMBL" id="LITQ01000019">
    <property type="protein sequence ID" value="OAA92586.1"/>
    <property type="molecule type" value="Genomic_DNA"/>
</dbReference>
<evidence type="ECO:0000313" key="3">
    <source>
        <dbReference type="EMBL" id="OBR91515.1"/>
    </source>
</evidence>
<name>A0A162LES7_9CLOT</name>
<sequence>MGYKKAADVLPSELVSQIQDYIDGEYIYIPRKQCNRKTWGEKNGSRNILFYRNLEIYSKYRKGASIDYLSETYYLSPKTIQKILSKMK</sequence>
<evidence type="ECO:0000259" key="1">
    <source>
        <dbReference type="Pfam" id="PF08765"/>
    </source>
</evidence>
<accession>A0A162LES7</accession>
<dbReference type="Proteomes" id="UP000077384">
    <property type="component" value="Unassembled WGS sequence"/>
</dbReference>
<gene>
    <name evidence="3" type="ORF">CLCOS_34350</name>
    <name evidence="2" type="ORF">WX73_00882</name>
</gene>
<dbReference type="EMBL" id="LROR01000070">
    <property type="protein sequence ID" value="OBR91515.1"/>
    <property type="molecule type" value="Genomic_DNA"/>
</dbReference>
<dbReference type="PANTHER" id="PTHR37812">
    <property type="entry name" value="MU-LIKE PROPHAGE FLUMU PROTEIN C"/>
    <property type="match status" value="1"/>
</dbReference>
<dbReference type="SUPFAM" id="SSF46689">
    <property type="entry name" value="Homeodomain-like"/>
    <property type="match status" value="1"/>
</dbReference>
<comment type="caution">
    <text evidence="2">The sequence shown here is derived from an EMBL/GenBank/DDBJ whole genome shotgun (WGS) entry which is preliminary data.</text>
</comment>
<proteinExistence type="predicted"/>
<dbReference type="AlphaFoldDB" id="A0A162LES7"/>
<organism evidence="2 4">
    <name type="scientific">Clostridium coskatii</name>
    <dbReference type="NCBI Taxonomy" id="1705578"/>
    <lineage>
        <taxon>Bacteria</taxon>
        <taxon>Bacillati</taxon>
        <taxon>Bacillota</taxon>
        <taxon>Clostridia</taxon>
        <taxon>Eubacteriales</taxon>
        <taxon>Clostridiaceae</taxon>
        <taxon>Clostridium</taxon>
    </lineage>
</organism>
<dbReference type="Gene3D" id="1.10.10.60">
    <property type="entry name" value="Homeodomain-like"/>
    <property type="match status" value="1"/>
</dbReference>
<evidence type="ECO:0000313" key="5">
    <source>
        <dbReference type="Proteomes" id="UP000093694"/>
    </source>
</evidence>
<dbReference type="InterPro" id="IPR052411">
    <property type="entry name" value="c-mor_Regulatory_Protein"/>
</dbReference>
<dbReference type="Pfam" id="PF08765">
    <property type="entry name" value="Mor"/>
    <property type="match status" value="1"/>
</dbReference>
<protein>
    <submittedName>
        <fullName evidence="2">Mor transcription activator family protein</fullName>
    </submittedName>
</protein>
<reference evidence="2 4" key="1">
    <citation type="journal article" date="2015" name="Biotechnol. Bioeng.">
        <title>Genome sequence and phenotypic characterization of Caulobacter segnis.</title>
        <authorList>
            <person name="Patel S."/>
            <person name="Fletcher B."/>
            <person name="Scott D.C."/>
            <person name="Ely B."/>
        </authorList>
    </citation>
    <scope>NUCLEOTIDE SEQUENCE [LARGE SCALE GENOMIC DNA]</scope>
    <source>
        <strain evidence="2 4">PS02</strain>
    </source>
</reference>
<dbReference type="Proteomes" id="UP000093694">
    <property type="component" value="Unassembled WGS sequence"/>
</dbReference>
<dbReference type="InterPro" id="IPR014875">
    <property type="entry name" value="Mor_transcription_activator"/>
</dbReference>
<feature type="domain" description="Mor transcription activator" evidence="1">
    <location>
        <begin position="6"/>
        <end position="87"/>
    </location>
</feature>
<keyword evidence="5" id="KW-1185">Reference proteome</keyword>
<dbReference type="NCBIfam" id="NF040785">
    <property type="entry name" value="CD3324_fam"/>
    <property type="match status" value="1"/>
</dbReference>
<evidence type="ECO:0000313" key="4">
    <source>
        <dbReference type="Proteomes" id="UP000077384"/>
    </source>
</evidence>
<reference evidence="3 5" key="2">
    <citation type="journal article" date="2016" name="Front. Microbiol.">
        <title>Industrial Acetogenic Biocatalysts: A Comparative Metabolic and Genomic Analysis.</title>
        <authorList>
            <person name="Bengelsdorf F."/>
            <person name="Poehlein A."/>
            <person name="Sonja S."/>
            <person name="Erz C."/>
            <person name="Hummel T."/>
            <person name="Hoffmeister S."/>
            <person name="Daniel R."/>
            <person name="Durre P."/>
        </authorList>
    </citation>
    <scope>NUCLEOTIDE SEQUENCE [LARGE SCALE GENOMIC DNA]</scope>
    <source>
        <strain evidence="3 5">PTA-10522</strain>
    </source>
</reference>
<dbReference type="RefSeq" id="WP_063601503.1">
    <property type="nucleotide sequence ID" value="NZ_LITQ01000019.1"/>
</dbReference>
<dbReference type="InterPro" id="IPR009057">
    <property type="entry name" value="Homeodomain-like_sf"/>
</dbReference>
<dbReference type="InterPro" id="IPR049739">
    <property type="entry name" value="YraL-like"/>
</dbReference>
<evidence type="ECO:0000313" key="2">
    <source>
        <dbReference type="EMBL" id="OAA92586.1"/>
    </source>
</evidence>